<sequence>MCHDVSRRLTYFGFRTNVTSKIFLSRTHNNASNFDMSLTNEEIDYVPGKPGRWKEWGPLDEKFKVLEDEPLMLDLDTALEHRVRTHLIGEAEHVFTTKERLLRTPQVRVMNAEVRGLLRSRDAEAGIWKDIMPLIEGYYITEIVTIFD</sequence>
<accession>A0A8K1HHB9</accession>
<organism evidence="1">
    <name type="scientific">Red panda feces-associated crucivirus</name>
    <dbReference type="NCBI Taxonomy" id="2864022"/>
    <lineage>
        <taxon>Viruses</taxon>
        <taxon>Cruciviruses</taxon>
    </lineage>
</organism>
<evidence type="ECO:0000313" key="1">
    <source>
        <dbReference type="EMBL" id="UBJ25940.1"/>
    </source>
</evidence>
<proteinExistence type="predicted"/>
<name>A0A8K1HHB9_9VIRU</name>
<dbReference type="EMBL" id="MZ556196">
    <property type="protein sequence ID" value="UBJ25940.1"/>
    <property type="molecule type" value="Genomic_DNA"/>
</dbReference>
<protein>
    <submittedName>
        <fullName evidence="1">Uncharacterized protein</fullName>
    </submittedName>
</protein>
<reference evidence="1" key="1">
    <citation type="submission" date="2021-07" db="EMBL/GenBank/DDBJ databases">
        <title>Communication and adaptive evolution of viruses within giant pandas and their associated organisms in a local ecological environment.</title>
        <authorList>
            <person name="Zhao M."/>
            <person name="Liu S."/>
            <person name="Zhang W."/>
        </authorList>
    </citation>
    <scope>NUCLEOTIDE SEQUENCE</scope>
    <source>
        <strain evidence="1">Rpf280cru-12</strain>
    </source>
</reference>